<organism evidence="2 3">
    <name type="scientific">Winogradskyella rapida</name>
    <dbReference type="NCBI Taxonomy" id="549701"/>
    <lineage>
        <taxon>Bacteria</taxon>
        <taxon>Pseudomonadati</taxon>
        <taxon>Bacteroidota</taxon>
        <taxon>Flavobacteriia</taxon>
        <taxon>Flavobacteriales</taxon>
        <taxon>Flavobacteriaceae</taxon>
        <taxon>Winogradskyella</taxon>
    </lineage>
</organism>
<reference evidence="3" key="1">
    <citation type="journal article" date="2019" name="Int. J. Syst. Evol. Microbiol.">
        <title>The Global Catalogue of Microorganisms (GCM) 10K type strain sequencing project: providing services to taxonomists for standard genome sequencing and annotation.</title>
        <authorList>
            <consortium name="The Broad Institute Genomics Platform"/>
            <consortium name="The Broad Institute Genome Sequencing Center for Infectious Disease"/>
            <person name="Wu L."/>
            <person name="Ma J."/>
        </authorList>
    </citation>
    <scope>NUCLEOTIDE SEQUENCE [LARGE SCALE GENOMIC DNA]</scope>
    <source>
        <strain evidence="3">CCUG 56098</strain>
    </source>
</reference>
<dbReference type="RefSeq" id="WP_386113982.1">
    <property type="nucleotide sequence ID" value="NZ_JBHTKM010000010.1"/>
</dbReference>
<evidence type="ECO:0000256" key="1">
    <source>
        <dbReference type="SAM" id="SignalP"/>
    </source>
</evidence>
<keyword evidence="1" id="KW-0732">Signal</keyword>
<sequence>MKKLLLLSILFLALGSCSAKKQIKSAISDGNFDQAIDDALEKLETNKDKKSKQEYIALLEEAFYKALEEDLETIKHLKKDGNPEQYKTIYSLYSNLDARQTAIKRVLPLQIDGQTIEFKFKDYSSDLVSYRYKTSNYLKSQGLSLLDSNDKYNAREAYEIFNYIEQINPNFENTRSLMTEAHQKGMDYVHVSIQNQTQQIIPGRLESELLDFNTYGLDQFWTTYHSFQERDLNYDYAMELQLKQISISPERMSERQIIRERDIVDGWEYELDRAGNVKKDSLGNDIKIDKIVTVTARFYEVSQTKSAQVVANVVYSDLKQNKVLDAFPIASEFIFENVFGRYQGDSRALNADDRTILNQRELQFPSDEDMVYDTGEDLKRQLKRIITSYTM</sequence>
<dbReference type="EMBL" id="JBHTKM010000010">
    <property type="protein sequence ID" value="MFD1014939.1"/>
    <property type="molecule type" value="Genomic_DNA"/>
</dbReference>
<protein>
    <recommendedName>
        <fullName evidence="4">Lipoprotein</fullName>
    </recommendedName>
</protein>
<comment type="caution">
    <text evidence="2">The sequence shown here is derived from an EMBL/GenBank/DDBJ whole genome shotgun (WGS) entry which is preliminary data.</text>
</comment>
<feature type="chain" id="PRO_5045339524" description="Lipoprotein" evidence="1">
    <location>
        <begin position="22"/>
        <end position="391"/>
    </location>
</feature>
<gene>
    <name evidence="2" type="ORF">ACFQ13_03300</name>
</gene>
<evidence type="ECO:0008006" key="4">
    <source>
        <dbReference type="Google" id="ProtNLM"/>
    </source>
</evidence>
<name>A0ABW3KMA5_9FLAO</name>
<proteinExistence type="predicted"/>
<dbReference type="Proteomes" id="UP001597086">
    <property type="component" value="Unassembled WGS sequence"/>
</dbReference>
<evidence type="ECO:0000313" key="2">
    <source>
        <dbReference type="EMBL" id="MFD1014939.1"/>
    </source>
</evidence>
<accession>A0ABW3KMA5</accession>
<dbReference type="PROSITE" id="PS51257">
    <property type="entry name" value="PROKAR_LIPOPROTEIN"/>
    <property type="match status" value="1"/>
</dbReference>
<evidence type="ECO:0000313" key="3">
    <source>
        <dbReference type="Proteomes" id="UP001597086"/>
    </source>
</evidence>
<feature type="signal peptide" evidence="1">
    <location>
        <begin position="1"/>
        <end position="21"/>
    </location>
</feature>
<keyword evidence="3" id="KW-1185">Reference proteome</keyword>